<dbReference type="GO" id="GO:0000729">
    <property type="term" value="P:DNA double-strand break processing"/>
    <property type="evidence" value="ECO:0007669"/>
    <property type="project" value="TreeGrafter"/>
</dbReference>
<dbReference type="GO" id="GO:0000793">
    <property type="term" value="C:condensed chromosome"/>
    <property type="evidence" value="ECO:0007669"/>
    <property type="project" value="TreeGrafter"/>
</dbReference>
<dbReference type="GO" id="GO:0035861">
    <property type="term" value="C:site of double-strand break"/>
    <property type="evidence" value="ECO:0007669"/>
    <property type="project" value="TreeGrafter"/>
</dbReference>
<dbReference type="AlphaFoldDB" id="A0A4C1UTM5"/>
<dbReference type="PANTHER" id="PTHR46060">
    <property type="entry name" value="MARINER MOS1 TRANSPOSASE-LIKE PROTEIN"/>
    <property type="match status" value="1"/>
</dbReference>
<protein>
    <submittedName>
        <fullName evidence="2">Histone-lysine N-methyltransferase SETMAR</fullName>
    </submittedName>
</protein>
<feature type="transmembrane region" description="Helical" evidence="1">
    <location>
        <begin position="180"/>
        <end position="202"/>
    </location>
</feature>
<dbReference type="GO" id="GO:0015074">
    <property type="term" value="P:DNA integration"/>
    <property type="evidence" value="ECO:0007669"/>
    <property type="project" value="TreeGrafter"/>
</dbReference>
<dbReference type="GO" id="GO:0032259">
    <property type="term" value="P:methylation"/>
    <property type="evidence" value="ECO:0007669"/>
    <property type="project" value="UniProtKB-KW"/>
</dbReference>
<comment type="caution">
    <text evidence="2">The sequence shown here is derived from an EMBL/GenBank/DDBJ whole genome shotgun (WGS) entry which is preliminary data.</text>
</comment>
<dbReference type="GO" id="GO:0044774">
    <property type="term" value="P:mitotic DNA integrity checkpoint signaling"/>
    <property type="evidence" value="ECO:0007669"/>
    <property type="project" value="TreeGrafter"/>
</dbReference>
<evidence type="ECO:0000256" key="1">
    <source>
        <dbReference type="SAM" id="Phobius"/>
    </source>
</evidence>
<evidence type="ECO:0000313" key="3">
    <source>
        <dbReference type="Proteomes" id="UP000299102"/>
    </source>
</evidence>
<organism evidence="2 3">
    <name type="scientific">Eumeta variegata</name>
    <name type="common">Bagworm moth</name>
    <name type="synonym">Eumeta japonica</name>
    <dbReference type="NCBI Taxonomy" id="151549"/>
    <lineage>
        <taxon>Eukaryota</taxon>
        <taxon>Metazoa</taxon>
        <taxon>Ecdysozoa</taxon>
        <taxon>Arthropoda</taxon>
        <taxon>Hexapoda</taxon>
        <taxon>Insecta</taxon>
        <taxon>Pterygota</taxon>
        <taxon>Neoptera</taxon>
        <taxon>Endopterygota</taxon>
        <taxon>Lepidoptera</taxon>
        <taxon>Glossata</taxon>
        <taxon>Ditrysia</taxon>
        <taxon>Tineoidea</taxon>
        <taxon>Psychidae</taxon>
        <taxon>Oiketicinae</taxon>
        <taxon>Eumeta</taxon>
    </lineage>
</organism>
<keyword evidence="2" id="KW-0489">Methyltransferase</keyword>
<evidence type="ECO:0000313" key="2">
    <source>
        <dbReference type="EMBL" id="GBP29821.1"/>
    </source>
</evidence>
<dbReference type="GO" id="GO:0003690">
    <property type="term" value="F:double-stranded DNA binding"/>
    <property type="evidence" value="ECO:0007669"/>
    <property type="project" value="TreeGrafter"/>
</dbReference>
<sequence>MRHKPPKKNHTVYEPKAVSLRVAQNWFKCFQSGNFDFKDEPRSGRPVTDKIDNILKKVEQNRHITSYDIAEELSIDQKIILTNLKKAEYTKKFDTWGPTRDFNYSTIEECPQSFRTLSAPRRSSTSRGPLTTAVTNEVTTSKTRRPLSQMSVVNSTIEPTEKKVAQSLAFGDVSSHRTHYYLWTVYIYSVAWCPVATPYTLLHFD</sequence>
<accession>A0A4C1UTM5</accession>
<dbReference type="GO" id="GO:0000014">
    <property type="term" value="F:single-stranded DNA endodeoxyribonuclease activity"/>
    <property type="evidence" value="ECO:0007669"/>
    <property type="project" value="TreeGrafter"/>
</dbReference>
<dbReference type="STRING" id="151549.A0A4C1UTM5"/>
<dbReference type="GO" id="GO:0044547">
    <property type="term" value="F:DNA topoisomerase binding"/>
    <property type="evidence" value="ECO:0007669"/>
    <property type="project" value="TreeGrafter"/>
</dbReference>
<dbReference type="EMBL" id="BGZK01000224">
    <property type="protein sequence ID" value="GBP29821.1"/>
    <property type="molecule type" value="Genomic_DNA"/>
</dbReference>
<proteinExistence type="predicted"/>
<name>A0A4C1UTM5_EUMVA</name>
<dbReference type="GO" id="GO:0046975">
    <property type="term" value="F:histone H3K36 methyltransferase activity"/>
    <property type="evidence" value="ECO:0007669"/>
    <property type="project" value="TreeGrafter"/>
</dbReference>
<dbReference type="Proteomes" id="UP000299102">
    <property type="component" value="Unassembled WGS sequence"/>
</dbReference>
<keyword evidence="1" id="KW-1133">Transmembrane helix</keyword>
<dbReference type="GO" id="GO:0006303">
    <property type="term" value="P:double-strand break repair via nonhomologous end joining"/>
    <property type="evidence" value="ECO:0007669"/>
    <property type="project" value="TreeGrafter"/>
</dbReference>
<keyword evidence="1" id="KW-0472">Membrane</keyword>
<keyword evidence="2" id="KW-0808">Transferase</keyword>
<keyword evidence="1" id="KW-0812">Transmembrane</keyword>
<gene>
    <name evidence="2" type="primary">SETMAR</name>
    <name evidence="2" type="ORF">EVAR_94661_1</name>
</gene>
<dbReference type="PANTHER" id="PTHR46060:SF2">
    <property type="entry name" value="HISTONE-LYSINE N-METHYLTRANSFERASE SETMAR"/>
    <property type="match status" value="1"/>
</dbReference>
<dbReference type="GO" id="GO:0031297">
    <property type="term" value="P:replication fork processing"/>
    <property type="evidence" value="ECO:0007669"/>
    <property type="project" value="TreeGrafter"/>
</dbReference>
<dbReference type="InterPro" id="IPR052709">
    <property type="entry name" value="Transposase-MT_Hybrid"/>
</dbReference>
<dbReference type="GO" id="GO:0003697">
    <property type="term" value="F:single-stranded DNA binding"/>
    <property type="evidence" value="ECO:0007669"/>
    <property type="project" value="TreeGrafter"/>
</dbReference>
<dbReference type="GO" id="GO:0042800">
    <property type="term" value="F:histone H3K4 methyltransferase activity"/>
    <property type="evidence" value="ECO:0007669"/>
    <property type="project" value="TreeGrafter"/>
</dbReference>
<dbReference type="OrthoDB" id="429597at2759"/>
<dbReference type="GO" id="GO:0005634">
    <property type="term" value="C:nucleus"/>
    <property type="evidence" value="ECO:0007669"/>
    <property type="project" value="TreeGrafter"/>
</dbReference>
<reference evidence="2 3" key="1">
    <citation type="journal article" date="2019" name="Commun. Biol.">
        <title>The bagworm genome reveals a unique fibroin gene that provides high tensile strength.</title>
        <authorList>
            <person name="Kono N."/>
            <person name="Nakamura H."/>
            <person name="Ohtoshi R."/>
            <person name="Tomita M."/>
            <person name="Numata K."/>
            <person name="Arakawa K."/>
        </authorList>
    </citation>
    <scope>NUCLEOTIDE SEQUENCE [LARGE SCALE GENOMIC DNA]</scope>
</reference>
<keyword evidence="3" id="KW-1185">Reference proteome</keyword>